<feature type="transmembrane region" description="Helical" evidence="2">
    <location>
        <begin position="72"/>
        <end position="92"/>
    </location>
</feature>
<evidence type="ECO:0000256" key="1">
    <source>
        <dbReference type="SAM" id="MobiDB-lite"/>
    </source>
</evidence>
<proteinExistence type="predicted"/>
<organism evidence="3 4">
    <name type="scientific">Allacma fusca</name>
    <dbReference type="NCBI Taxonomy" id="39272"/>
    <lineage>
        <taxon>Eukaryota</taxon>
        <taxon>Metazoa</taxon>
        <taxon>Ecdysozoa</taxon>
        <taxon>Arthropoda</taxon>
        <taxon>Hexapoda</taxon>
        <taxon>Collembola</taxon>
        <taxon>Symphypleona</taxon>
        <taxon>Sminthuridae</taxon>
        <taxon>Allacma</taxon>
    </lineage>
</organism>
<protein>
    <submittedName>
        <fullName evidence="3">Uncharacterized protein</fullName>
    </submittedName>
</protein>
<evidence type="ECO:0000313" key="4">
    <source>
        <dbReference type="Proteomes" id="UP000708208"/>
    </source>
</evidence>
<feature type="region of interest" description="Disordered" evidence="1">
    <location>
        <begin position="1"/>
        <end position="55"/>
    </location>
</feature>
<reference evidence="3" key="1">
    <citation type="submission" date="2021-06" db="EMBL/GenBank/DDBJ databases">
        <authorList>
            <person name="Hodson N. C."/>
            <person name="Mongue J. A."/>
            <person name="Jaron S. K."/>
        </authorList>
    </citation>
    <scope>NUCLEOTIDE SEQUENCE</scope>
</reference>
<accession>A0A8J2J6D0</accession>
<gene>
    <name evidence="3" type="ORF">AFUS01_LOCUS2774</name>
</gene>
<name>A0A8J2J6D0_9HEXA</name>
<keyword evidence="4" id="KW-1185">Reference proteome</keyword>
<dbReference type="EMBL" id="CAJVCH010016085">
    <property type="protein sequence ID" value="CAG7680977.1"/>
    <property type="molecule type" value="Genomic_DNA"/>
</dbReference>
<dbReference type="Proteomes" id="UP000708208">
    <property type="component" value="Unassembled WGS sequence"/>
</dbReference>
<feature type="compositionally biased region" description="Polar residues" evidence="1">
    <location>
        <begin position="1"/>
        <end position="28"/>
    </location>
</feature>
<keyword evidence="2" id="KW-0472">Membrane</keyword>
<keyword evidence="2" id="KW-0812">Transmembrane</keyword>
<evidence type="ECO:0000256" key="2">
    <source>
        <dbReference type="SAM" id="Phobius"/>
    </source>
</evidence>
<dbReference type="AlphaFoldDB" id="A0A8J2J6D0"/>
<comment type="caution">
    <text evidence="3">The sequence shown here is derived from an EMBL/GenBank/DDBJ whole genome shotgun (WGS) entry which is preliminary data.</text>
</comment>
<evidence type="ECO:0000313" key="3">
    <source>
        <dbReference type="EMBL" id="CAG7680977.1"/>
    </source>
</evidence>
<keyword evidence="2" id="KW-1133">Transmembrane helix</keyword>
<sequence>MGATSSTTDNVPVNLTANTSGPENPTHPTVSTDNSVNNNNEPCRPQSPPQEPGFFSRALGENTGVWSLRQRLVYFILGIAIVLACQLIKKFYKDLTGNFMGRTAPPMKGTLGYYKW</sequence>
<feature type="compositionally biased region" description="Low complexity" evidence="1">
    <location>
        <begin position="29"/>
        <end position="40"/>
    </location>
</feature>